<proteinExistence type="predicted"/>
<comment type="caution">
    <text evidence="1">The sequence shown here is derived from an EMBL/GenBank/DDBJ whole genome shotgun (WGS) entry which is preliminary data.</text>
</comment>
<protein>
    <submittedName>
        <fullName evidence="1">Uncharacterized protein</fullName>
    </submittedName>
</protein>
<evidence type="ECO:0000313" key="2">
    <source>
        <dbReference type="Proteomes" id="UP000601435"/>
    </source>
</evidence>
<reference evidence="1" key="1">
    <citation type="submission" date="2021-02" db="EMBL/GenBank/DDBJ databases">
        <authorList>
            <person name="Dougan E. K."/>
            <person name="Rhodes N."/>
            <person name="Thang M."/>
            <person name="Chan C."/>
        </authorList>
    </citation>
    <scope>NUCLEOTIDE SEQUENCE</scope>
</reference>
<sequence length="159" mass="18360">DLDGGLSRKRNETSFLFGWLWKDPNSDLAPEALLQRLHPKLREEIVKRPRLKKSFEDDVRAVFKAYKNQASLEEFRELVDGNISELNHRIEAEGPRHMRALMKHAKEYSQYHGIAHPLLFAPRAACCSWVLPLPFREHSAGCSAAAPLRYRNRDGSHFL</sequence>
<feature type="non-terminal residue" evidence="1">
    <location>
        <position position="159"/>
    </location>
</feature>
<gene>
    <name evidence="1" type="ORF">SNEC2469_LOCUS10764</name>
</gene>
<evidence type="ECO:0000313" key="1">
    <source>
        <dbReference type="EMBL" id="CAE7394631.1"/>
    </source>
</evidence>
<dbReference type="Proteomes" id="UP000601435">
    <property type="component" value="Unassembled WGS sequence"/>
</dbReference>
<dbReference type="AlphaFoldDB" id="A0A812QMK3"/>
<name>A0A812QMK3_9DINO</name>
<dbReference type="EMBL" id="CAJNJA010017112">
    <property type="protein sequence ID" value="CAE7394631.1"/>
    <property type="molecule type" value="Genomic_DNA"/>
</dbReference>
<accession>A0A812QMK3</accession>
<organism evidence="1 2">
    <name type="scientific">Symbiodinium necroappetens</name>
    <dbReference type="NCBI Taxonomy" id="1628268"/>
    <lineage>
        <taxon>Eukaryota</taxon>
        <taxon>Sar</taxon>
        <taxon>Alveolata</taxon>
        <taxon>Dinophyceae</taxon>
        <taxon>Suessiales</taxon>
        <taxon>Symbiodiniaceae</taxon>
        <taxon>Symbiodinium</taxon>
    </lineage>
</organism>
<dbReference type="OrthoDB" id="420624at2759"/>
<keyword evidence="2" id="KW-1185">Reference proteome</keyword>